<evidence type="ECO:0000313" key="2">
    <source>
        <dbReference type="EMBL" id="ADB49410.1"/>
    </source>
</evidence>
<accession>D3FBP1</accession>
<dbReference type="RefSeq" id="WP_012932463.1">
    <property type="nucleotide sequence ID" value="NC_013739.1"/>
</dbReference>
<dbReference type="OrthoDB" id="9810847at2"/>
<dbReference type="EMBL" id="CP001854">
    <property type="protein sequence ID" value="ADB49410.1"/>
    <property type="molecule type" value="Genomic_DNA"/>
</dbReference>
<reference evidence="3" key="2">
    <citation type="submission" date="2010-01" db="EMBL/GenBank/DDBJ databases">
        <title>The complete genome of Conexibacter woesei DSM 14684.</title>
        <authorList>
            <consortium name="US DOE Joint Genome Institute (JGI-PGF)"/>
            <person name="Lucas S."/>
            <person name="Copeland A."/>
            <person name="Lapidus A."/>
            <person name="Glavina del Rio T."/>
            <person name="Dalin E."/>
            <person name="Tice H."/>
            <person name="Bruce D."/>
            <person name="Goodwin L."/>
            <person name="Pitluck S."/>
            <person name="Kyrpides N."/>
            <person name="Mavromatis K."/>
            <person name="Ivanova N."/>
            <person name="Mikhailova N."/>
            <person name="Chertkov O."/>
            <person name="Brettin T."/>
            <person name="Detter J.C."/>
            <person name="Han C."/>
            <person name="Larimer F."/>
            <person name="Land M."/>
            <person name="Hauser L."/>
            <person name="Markowitz V."/>
            <person name="Cheng J.-F."/>
            <person name="Hugenholtz P."/>
            <person name="Woyke T."/>
            <person name="Wu D."/>
            <person name="Pukall R."/>
            <person name="Steenblock K."/>
            <person name="Schneider S."/>
            <person name="Klenk H.-P."/>
            <person name="Eisen J.A."/>
        </authorList>
    </citation>
    <scope>NUCLEOTIDE SEQUENCE [LARGE SCALE GENOMIC DNA]</scope>
    <source>
        <strain evidence="3">DSM 14684 / CIP 108061 / JCM 11494 / NBRC 100937 / ID131577</strain>
    </source>
</reference>
<evidence type="ECO:0000256" key="1">
    <source>
        <dbReference type="SAM" id="Phobius"/>
    </source>
</evidence>
<dbReference type="AlphaFoldDB" id="D3FBP1"/>
<protein>
    <recommendedName>
        <fullName evidence="4">Phage holin family protein</fullName>
    </recommendedName>
</protein>
<name>D3FBP1_CONWI</name>
<dbReference type="InterPro" id="IPR007165">
    <property type="entry name" value="Phage_holin_4_2"/>
</dbReference>
<proteinExistence type="predicted"/>
<keyword evidence="1" id="KW-1133">Transmembrane helix</keyword>
<dbReference type="HOGENOM" id="CLU_120441_0_2_11"/>
<dbReference type="eggNOG" id="COG1950">
    <property type="taxonomic scope" value="Bacteria"/>
</dbReference>
<dbReference type="Proteomes" id="UP000008229">
    <property type="component" value="Chromosome"/>
</dbReference>
<dbReference type="KEGG" id="cwo:Cwoe_0977"/>
<dbReference type="STRING" id="469383.Cwoe_0977"/>
<organism evidence="2 3">
    <name type="scientific">Conexibacter woesei (strain DSM 14684 / CCUG 47730 / CIP 108061 / JCM 11494 / NBRC 100937 / ID131577)</name>
    <dbReference type="NCBI Taxonomy" id="469383"/>
    <lineage>
        <taxon>Bacteria</taxon>
        <taxon>Bacillati</taxon>
        <taxon>Actinomycetota</taxon>
        <taxon>Thermoleophilia</taxon>
        <taxon>Solirubrobacterales</taxon>
        <taxon>Conexibacteraceae</taxon>
        <taxon>Conexibacter</taxon>
    </lineage>
</organism>
<feature type="transmembrane region" description="Helical" evidence="1">
    <location>
        <begin position="33"/>
        <end position="49"/>
    </location>
</feature>
<keyword evidence="3" id="KW-1185">Reference proteome</keyword>
<feature type="transmembrane region" description="Helical" evidence="1">
    <location>
        <begin position="91"/>
        <end position="113"/>
    </location>
</feature>
<keyword evidence="1" id="KW-0812">Transmembrane</keyword>
<dbReference type="PANTHER" id="PTHR37309">
    <property type="entry name" value="SLR0284 PROTEIN"/>
    <property type="match status" value="1"/>
</dbReference>
<sequence length="119" mass="12953">MERFAVTWLCNTAALWAATELLSGVRTGDDKWLTLIVAALVFSVVNMLVKPLVTLLAIPLIILTLGIALFFVNLLMLFLTSWIVGGFEIDGFWAGVAATLIVWAVNALLGALFDRDEAD</sequence>
<reference evidence="2 3" key="1">
    <citation type="journal article" date="2010" name="Stand. Genomic Sci.">
        <title>Complete genome sequence of Conexibacter woesei type strain (ID131577).</title>
        <authorList>
            <person name="Pukall R."/>
            <person name="Lapidus A."/>
            <person name="Glavina Del Rio T."/>
            <person name="Copeland A."/>
            <person name="Tice H."/>
            <person name="Cheng J.-F."/>
            <person name="Lucas S."/>
            <person name="Chen F."/>
            <person name="Nolan M."/>
            <person name="Bruce D."/>
            <person name="Goodwin L."/>
            <person name="Pitluck S."/>
            <person name="Mavromatis K."/>
            <person name="Ivanova N."/>
            <person name="Ovchinnikova G."/>
            <person name="Pati A."/>
            <person name="Chen A."/>
            <person name="Palaniappan K."/>
            <person name="Land M."/>
            <person name="Hauser L."/>
            <person name="Chang Y.-J."/>
            <person name="Jeffries C.D."/>
            <person name="Chain P."/>
            <person name="Meincke L."/>
            <person name="Sims D."/>
            <person name="Brettin T."/>
            <person name="Detter J.C."/>
            <person name="Rohde M."/>
            <person name="Goeker M."/>
            <person name="Bristow J."/>
            <person name="Eisen J.A."/>
            <person name="Markowitz V."/>
            <person name="Kyrpides N.C."/>
            <person name="Klenk H.-P."/>
            <person name="Hugenholtz P."/>
        </authorList>
    </citation>
    <scope>NUCLEOTIDE SEQUENCE [LARGE SCALE GENOMIC DNA]</scope>
    <source>
        <strain evidence="3">DSM 14684 / CIP 108061 / JCM 11494 / NBRC 100937 / ID131577</strain>
    </source>
</reference>
<keyword evidence="1" id="KW-0472">Membrane</keyword>
<evidence type="ECO:0008006" key="4">
    <source>
        <dbReference type="Google" id="ProtNLM"/>
    </source>
</evidence>
<gene>
    <name evidence="2" type="ordered locus">Cwoe_0977</name>
</gene>
<dbReference type="Pfam" id="PF04020">
    <property type="entry name" value="Phage_holin_4_2"/>
    <property type="match status" value="1"/>
</dbReference>
<feature type="transmembrane region" description="Helical" evidence="1">
    <location>
        <begin position="56"/>
        <end position="79"/>
    </location>
</feature>
<dbReference type="PANTHER" id="PTHR37309:SF1">
    <property type="entry name" value="SLR0284 PROTEIN"/>
    <property type="match status" value="1"/>
</dbReference>
<evidence type="ECO:0000313" key="3">
    <source>
        <dbReference type="Proteomes" id="UP000008229"/>
    </source>
</evidence>